<evidence type="ECO:0000259" key="6">
    <source>
        <dbReference type="Pfam" id="PF25975"/>
    </source>
</evidence>
<evidence type="ECO:0000256" key="2">
    <source>
        <dbReference type="ARBA" id="ARBA00022448"/>
    </source>
</evidence>
<feature type="domain" description="CzcB-like C-terminal circularly permuted SH3-like" evidence="6">
    <location>
        <begin position="324"/>
        <end position="383"/>
    </location>
</feature>
<protein>
    <submittedName>
        <fullName evidence="7">Cu(I)/Ag(I) efflux system membrane fusion protein</fullName>
    </submittedName>
</protein>
<sequence>MERKIFIRNLIFSMAAPSLLISACTNNEVAQTDAVQTYTCPMHPQVMQEFPGKCPVCGMDLVPFDRTNKEKFLTLNENQQLLANITTAVIGESSLNSSSYLNGHLVVNPDQTNFVSSRLSGRIETLYVKETGVQVKKGQALYKLYSEQLLSLQQDYLLMEAQAEKLSSNTRFRELANASRQKLLLYGQTAGQIDRLKKDGAVQPYVTYLAPSSGSVSELMVVEGQYVDEGSVLMRLEDYSRLWVEADIYPSEASSIKIGSKLKVIVAGWESEPLDMLVQFIAPAMASGGQVLQLRGTIENRNNWQPGLQAKVLLPYDSNSEELTLPVDAVIRDGKTEHVWIETKQNIFEPRKVVTGKGSADRVEIKEGLVKGDRVVVTGAYLLYSEYVLKKGEHPVSV</sequence>
<dbReference type="InterPro" id="IPR006143">
    <property type="entry name" value="RND_pump_MFP"/>
</dbReference>
<dbReference type="RefSeq" id="WP_132222139.1">
    <property type="nucleotide sequence ID" value="NZ_SMGO01000001.1"/>
</dbReference>
<gene>
    <name evidence="7" type="ORF">C8N28_1028</name>
</gene>
<dbReference type="Pfam" id="PF25919">
    <property type="entry name" value="BSH_CusB"/>
    <property type="match status" value="1"/>
</dbReference>
<dbReference type="PANTHER" id="PTHR30097">
    <property type="entry name" value="CATION EFFLUX SYSTEM PROTEIN CUSB"/>
    <property type="match status" value="1"/>
</dbReference>
<evidence type="ECO:0000259" key="5">
    <source>
        <dbReference type="Pfam" id="PF25954"/>
    </source>
</evidence>
<dbReference type="InterPro" id="IPR058790">
    <property type="entry name" value="BSH_CusB"/>
</dbReference>
<comment type="caution">
    <text evidence="7">The sequence shown here is derived from an EMBL/GenBank/DDBJ whole genome shotgun (WGS) entry which is preliminary data.</text>
</comment>
<dbReference type="PANTHER" id="PTHR30097:SF4">
    <property type="entry name" value="SLR6042 PROTEIN"/>
    <property type="match status" value="1"/>
</dbReference>
<dbReference type="Gene3D" id="2.40.30.170">
    <property type="match status" value="1"/>
</dbReference>
<dbReference type="Proteomes" id="UP000294616">
    <property type="component" value="Unassembled WGS sequence"/>
</dbReference>
<dbReference type="GO" id="GO:0015679">
    <property type="term" value="P:plasma membrane copper ion transport"/>
    <property type="evidence" value="ECO:0007669"/>
    <property type="project" value="TreeGrafter"/>
</dbReference>
<organism evidence="7 8">
    <name type="scientific">Albibacterium bauzanense</name>
    <dbReference type="NCBI Taxonomy" id="653929"/>
    <lineage>
        <taxon>Bacteria</taxon>
        <taxon>Pseudomonadati</taxon>
        <taxon>Bacteroidota</taxon>
        <taxon>Sphingobacteriia</taxon>
        <taxon>Sphingobacteriales</taxon>
        <taxon>Sphingobacteriaceae</taxon>
        <taxon>Albibacterium</taxon>
    </lineage>
</organism>
<name>A0A4R1M192_9SPHI</name>
<keyword evidence="8" id="KW-1185">Reference proteome</keyword>
<dbReference type="AlphaFoldDB" id="A0A4R1M192"/>
<dbReference type="Pfam" id="PF25975">
    <property type="entry name" value="CzcB_C"/>
    <property type="match status" value="1"/>
</dbReference>
<dbReference type="GO" id="GO:0046872">
    <property type="term" value="F:metal ion binding"/>
    <property type="evidence" value="ECO:0007669"/>
    <property type="project" value="InterPro"/>
</dbReference>
<dbReference type="NCBIfam" id="TIGR01730">
    <property type="entry name" value="RND_mfp"/>
    <property type="match status" value="1"/>
</dbReference>
<comment type="similarity">
    <text evidence="1">Belongs to the membrane fusion protein (MFP) (TC 8.A.1) family.</text>
</comment>
<accession>A0A4R1M192</accession>
<reference evidence="7 8" key="1">
    <citation type="submission" date="2019-03" db="EMBL/GenBank/DDBJ databases">
        <title>Genomic Encyclopedia of Archaeal and Bacterial Type Strains, Phase II (KMG-II): from individual species to whole genera.</title>
        <authorList>
            <person name="Goeker M."/>
        </authorList>
    </citation>
    <scope>NUCLEOTIDE SEQUENCE [LARGE SCALE GENOMIC DNA]</scope>
    <source>
        <strain evidence="7 8">DSM 22554</strain>
    </source>
</reference>
<dbReference type="GO" id="GO:0022857">
    <property type="term" value="F:transmembrane transporter activity"/>
    <property type="evidence" value="ECO:0007669"/>
    <property type="project" value="InterPro"/>
</dbReference>
<dbReference type="GO" id="GO:0016020">
    <property type="term" value="C:membrane"/>
    <property type="evidence" value="ECO:0007669"/>
    <property type="project" value="InterPro"/>
</dbReference>
<proteinExistence type="inferred from homology"/>
<evidence type="ECO:0000313" key="8">
    <source>
        <dbReference type="Proteomes" id="UP000294616"/>
    </source>
</evidence>
<dbReference type="Gene3D" id="2.40.420.20">
    <property type="match status" value="1"/>
</dbReference>
<evidence type="ECO:0000259" key="3">
    <source>
        <dbReference type="Pfam" id="PF19335"/>
    </source>
</evidence>
<dbReference type="Pfam" id="PF19335">
    <property type="entry name" value="HMBD"/>
    <property type="match status" value="1"/>
</dbReference>
<dbReference type="Gene3D" id="2.40.50.100">
    <property type="match status" value="1"/>
</dbReference>
<feature type="domain" description="CusB-like beta-barrel" evidence="5">
    <location>
        <begin position="242"/>
        <end position="313"/>
    </location>
</feature>
<dbReference type="InterPro" id="IPR051909">
    <property type="entry name" value="MFP_Cation_Efflux"/>
</dbReference>
<evidence type="ECO:0000259" key="4">
    <source>
        <dbReference type="Pfam" id="PF25919"/>
    </source>
</evidence>
<dbReference type="SUPFAM" id="SSF111369">
    <property type="entry name" value="HlyD-like secretion proteins"/>
    <property type="match status" value="1"/>
</dbReference>
<feature type="domain" description="Heavy metal binding" evidence="3">
    <location>
        <begin position="38"/>
        <end position="63"/>
    </location>
</feature>
<keyword evidence="2" id="KW-0813">Transport</keyword>
<dbReference type="InterPro" id="IPR058792">
    <property type="entry name" value="Beta-barrel_RND_2"/>
</dbReference>
<evidence type="ECO:0000256" key="1">
    <source>
        <dbReference type="ARBA" id="ARBA00009477"/>
    </source>
</evidence>
<feature type="domain" description="CusB-like barrel-sandwich hybrid" evidence="4">
    <location>
        <begin position="114"/>
        <end position="236"/>
    </location>
</feature>
<dbReference type="PROSITE" id="PS51257">
    <property type="entry name" value="PROKAR_LIPOPROTEIN"/>
    <property type="match status" value="1"/>
</dbReference>
<dbReference type="GO" id="GO:0030313">
    <property type="term" value="C:cell envelope"/>
    <property type="evidence" value="ECO:0007669"/>
    <property type="project" value="TreeGrafter"/>
</dbReference>
<dbReference type="Pfam" id="PF25954">
    <property type="entry name" value="Beta-barrel_RND_2"/>
    <property type="match status" value="1"/>
</dbReference>
<dbReference type="InterPro" id="IPR058649">
    <property type="entry name" value="CzcB_C"/>
</dbReference>
<dbReference type="OrthoDB" id="9806939at2"/>
<evidence type="ECO:0000313" key="7">
    <source>
        <dbReference type="EMBL" id="TCK85716.1"/>
    </source>
</evidence>
<dbReference type="EMBL" id="SMGO01000001">
    <property type="protein sequence ID" value="TCK85716.1"/>
    <property type="molecule type" value="Genomic_DNA"/>
</dbReference>
<dbReference type="InterPro" id="IPR045800">
    <property type="entry name" value="HMBD"/>
</dbReference>
<dbReference type="GO" id="GO:0060003">
    <property type="term" value="P:copper ion export"/>
    <property type="evidence" value="ECO:0007669"/>
    <property type="project" value="TreeGrafter"/>
</dbReference>